<dbReference type="KEGG" id="rmar:GBA65_17590"/>
<keyword evidence="2" id="KW-0808">Transferase</keyword>
<evidence type="ECO:0000313" key="2">
    <source>
        <dbReference type="EMBL" id="QIN80038.1"/>
    </source>
</evidence>
<dbReference type="PANTHER" id="PTHR42912:SF93">
    <property type="entry name" value="N6-ADENOSINE-METHYLTRANSFERASE TMT1A"/>
    <property type="match status" value="1"/>
</dbReference>
<dbReference type="PANTHER" id="PTHR42912">
    <property type="entry name" value="METHYLTRANSFERASE"/>
    <property type="match status" value="1"/>
</dbReference>
<dbReference type="GO" id="GO:0032259">
    <property type="term" value="P:methylation"/>
    <property type="evidence" value="ECO:0007669"/>
    <property type="project" value="UniProtKB-KW"/>
</dbReference>
<evidence type="ECO:0000259" key="1">
    <source>
        <dbReference type="Pfam" id="PF13649"/>
    </source>
</evidence>
<dbReference type="GO" id="GO:0008168">
    <property type="term" value="F:methyltransferase activity"/>
    <property type="evidence" value="ECO:0007669"/>
    <property type="project" value="UniProtKB-KW"/>
</dbReference>
<dbReference type="Gene3D" id="3.40.50.150">
    <property type="entry name" value="Vaccinia Virus protein VP39"/>
    <property type="match status" value="1"/>
</dbReference>
<dbReference type="AlphaFoldDB" id="A0A6G8Q0S6"/>
<proteinExistence type="predicted"/>
<reference evidence="2 3" key="1">
    <citation type="submission" date="2019-10" db="EMBL/GenBank/DDBJ databases">
        <title>Rubrobacter sp nov SCSIO 52915 isolated from a deep-sea sediment in the South China Sea.</title>
        <authorList>
            <person name="Chen R.W."/>
        </authorList>
    </citation>
    <scope>NUCLEOTIDE SEQUENCE [LARGE SCALE GENOMIC DNA]</scope>
    <source>
        <strain evidence="2 3">SCSIO 52915</strain>
    </source>
</reference>
<gene>
    <name evidence="2" type="ORF">GBA65_17590</name>
</gene>
<dbReference type="Proteomes" id="UP000502706">
    <property type="component" value="Chromosome"/>
</dbReference>
<keyword evidence="2" id="KW-0489">Methyltransferase</keyword>
<keyword evidence="3" id="KW-1185">Reference proteome</keyword>
<protein>
    <submittedName>
        <fullName evidence="2">Methyltransferase domain-containing protein</fullName>
    </submittedName>
</protein>
<dbReference type="EMBL" id="CP045121">
    <property type="protein sequence ID" value="QIN80038.1"/>
    <property type="molecule type" value="Genomic_DNA"/>
</dbReference>
<dbReference type="SUPFAM" id="SSF53335">
    <property type="entry name" value="S-adenosyl-L-methionine-dependent methyltransferases"/>
    <property type="match status" value="1"/>
</dbReference>
<dbReference type="InterPro" id="IPR050508">
    <property type="entry name" value="Methyltransf_Superfamily"/>
</dbReference>
<feature type="domain" description="Methyltransferase" evidence="1">
    <location>
        <begin position="35"/>
        <end position="125"/>
    </location>
</feature>
<name>A0A6G8Q0S6_9ACTN</name>
<organism evidence="2 3">
    <name type="scientific">Rubrobacter marinus</name>
    <dbReference type="NCBI Taxonomy" id="2653852"/>
    <lineage>
        <taxon>Bacteria</taxon>
        <taxon>Bacillati</taxon>
        <taxon>Actinomycetota</taxon>
        <taxon>Rubrobacteria</taxon>
        <taxon>Rubrobacterales</taxon>
        <taxon>Rubrobacteraceae</taxon>
        <taxon>Rubrobacter</taxon>
    </lineage>
</organism>
<evidence type="ECO:0000313" key="3">
    <source>
        <dbReference type="Proteomes" id="UP000502706"/>
    </source>
</evidence>
<dbReference type="CDD" id="cd02440">
    <property type="entry name" value="AdoMet_MTases"/>
    <property type="match status" value="1"/>
</dbReference>
<accession>A0A6G8Q0S6</accession>
<dbReference type="InterPro" id="IPR041698">
    <property type="entry name" value="Methyltransf_25"/>
</dbReference>
<dbReference type="InterPro" id="IPR029063">
    <property type="entry name" value="SAM-dependent_MTases_sf"/>
</dbReference>
<sequence>MVDAWRQQPRRELSRETDSMAVIGAAFDPLAGKRVLDVGCGAGVLARSLSAQGARVVGVDPNEQALALAREAVPEGKFYRAGAQELPFADRSFDGAVFLNSLHHVPEPGMHAALREAARVVKPGGNIVVIEPLATGSFFSVLRLAEDETRVRAAAQKAVGDALDGGTVEPVDRAEYVRRERFADADQFLARIIAVDPARAPVVDERRDELVDAFRRHARRDAHGRWVLEQPLRAHVFTARS</sequence>
<dbReference type="Pfam" id="PF13649">
    <property type="entry name" value="Methyltransf_25"/>
    <property type="match status" value="1"/>
</dbReference>